<evidence type="ECO:0000256" key="3">
    <source>
        <dbReference type="ARBA" id="ARBA00023163"/>
    </source>
</evidence>
<evidence type="ECO:0000313" key="5">
    <source>
        <dbReference type="EMBL" id="MDR7327986.1"/>
    </source>
</evidence>
<dbReference type="AlphaFoldDB" id="A0AAE4CW00"/>
<evidence type="ECO:0000256" key="2">
    <source>
        <dbReference type="ARBA" id="ARBA00023125"/>
    </source>
</evidence>
<dbReference type="SUPFAM" id="SSF46785">
    <property type="entry name" value="Winged helix' DNA-binding domain"/>
    <property type="match status" value="1"/>
</dbReference>
<dbReference type="RefSeq" id="WP_310428789.1">
    <property type="nucleotide sequence ID" value="NZ_JAVDYC010000001.1"/>
</dbReference>
<organism evidence="5 6">
    <name type="scientific">Catenuloplanes niger</name>
    <dbReference type="NCBI Taxonomy" id="587534"/>
    <lineage>
        <taxon>Bacteria</taxon>
        <taxon>Bacillati</taxon>
        <taxon>Actinomycetota</taxon>
        <taxon>Actinomycetes</taxon>
        <taxon>Micromonosporales</taxon>
        <taxon>Micromonosporaceae</taxon>
        <taxon>Catenuloplanes</taxon>
    </lineage>
</organism>
<dbReference type="Proteomes" id="UP001183629">
    <property type="component" value="Unassembled WGS sequence"/>
</dbReference>
<keyword evidence="3" id="KW-0804">Transcription</keyword>
<dbReference type="Gene3D" id="1.10.10.10">
    <property type="entry name" value="Winged helix-like DNA-binding domain superfamily/Winged helix DNA-binding domain"/>
    <property type="match status" value="1"/>
</dbReference>
<evidence type="ECO:0000256" key="1">
    <source>
        <dbReference type="ARBA" id="ARBA00023015"/>
    </source>
</evidence>
<dbReference type="Pfam" id="PF01022">
    <property type="entry name" value="HTH_5"/>
    <property type="match status" value="1"/>
</dbReference>
<dbReference type="InterPro" id="IPR011991">
    <property type="entry name" value="ArsR-like_HTH"/>
</dbReference>
<accession>A0AAE4CW00</accession>
<name>A0AAE4CW00_9ACTN</name>
<evidence type="ECO:0000313" key="6">
    <source>
        <dbReference type="Proteomes" id="UP001183629"/>
    </source>
</evidence>
<comment type="caution">
    <text evidence="5">The sequence shown here is derived from an EMBL/GenBank/DDBJ whole genome shotgun (WGS) entry which is preliminary data.</text>
</comment>
<protein>
    <submittedName>
        <fullName evidence="5">DNA-binding transcriptional ArsR family regulator</fullName>
    </submittedName>
</protein>
<evidence type="ECO:0000259" key="4">
    <source>
        <dbReference type="SMART" id="SM00418"/>
    </source>
</evidence>
<dbReference type="PANTHER" id="PTHR43132:SF6">
    <property type="entry name" value="HTH-TYPE TRANSCRIPTIONAL REPRESSOR CZRA"/>
    <property type="match status" value="1"/>
</dbReference>
<proteinExistence type="predicted"/>
<dbReference type="PRINTS" id="PR00778">
    <property type="entry name" value="HTHARSR"/>
</dbReference>
<gene>
    <name evidence="5" type="ORF">J2S44_008236</name>
</gene>
<dbReference type="InterPro" id="IPR036388">
    <property type="entry name" value="WH-like_DNA-bd_sf"/>
</dbReference>
<dbReference type="InterPro" id="IPR036390">
    <property type="entry name" value="WH_DNA-bd_sf"/>
</dbReference>
<feature type="domain" description="HTH arsR-type" evidence="4">
    <location>
        <begin position="248"/>
        <end position="322"/>
    </location>
</feature>
<dbReference type="InterPro" id="IPR001845">
    <property type="entry name" value="HTH_ArsR_DNA-bd_dom"/>
</dbReference>
<keyword evidence="2 5" id="KW-0238">DNA-binding</keyword>
<dbReference type="EMBL" id="JAVDYC010000001">
    <property type="protein sequence ID" value="MDR7327986.1"/>
    <property type="molecule type" value="Genomic_DNA"/>
</dbReference>
<keyword evidence="6" id="KW-1185">Reference proteome</keyword>
<dbReference type="CDD" id="cd00090">
    <property type="entry name" value="HTH_ARSR"/>
    <property type="match status" value="1"/>
</dbReference>
<reference evidence="5 6" key="1">
    <citation type="submission" date="2023-07" db="EMBL/GenBank/DDBJ databases">
        <title>Sequencing the genomes of 1000 actinobacteria strains.</title>
        <authorList>
            <person name="Klenk H.-P."/>
        </authorList>
    </citation>
    <scope>NUCLEOTIDE SEQUENCE [LARGE SCALE GENOMIC DNA]</scope>
    <source>
        <strain evidence="5 6">DSM 44711</strain>
    </source>
</reference>
<dbReference type="GO" id="GO:0003677">
    <property type="term" value="F:DNA binding"/>
    <property type="evidence" value="ECO:0007669"/>
    <property type="project" value="UniProtKB-KW"/>
</dbReference>
<keyword evidence="1" id="KW-0805">Transcription regulation</keyword>
<dbReference type="PANTHER" id="PTHR43132">
    <property type="entry name" value="ARSENICAL RESISTANCE OPERON REPRESSOR ARSR-RELATED"/>
    <property type="match status" value="1"/>
</dbReference>
<dbReference type="InterPro" id="IPR051011">
    <property type="entry name" value="Metal_resp_trans_reg"/>
</dbReference>
<dbReference type="GO" id="GO:0003700">
    <property type="term" value="F:DNA-binding transcription factor activity"/>
    <property type="evidence" value="ECO:0007669"/>
    <property type="project" value="InterPro"/>
</dbReference>
<sequence>MTWWQIDTETLAGARFVISPVAEATGALLRLHKGGGDHDFVAAHRAAYRRWIDDRPDLRLVLAASLRPGWLADFVAPPQAVTERPIAEEIDRIRRTPDAHAHADIARALALTGGPSPPDVLGALAPGPLVAELLEWVWETTIAPDWSRRRRILEADVVARTRQLTQGGWVAALADLKADMRWLGNGRLQINAARYPPREVSGTLLFVPITVGRGWVAGDERDRGRQAITYPASAPLALTGPSRPAPDALARLLGPVRARLLMLLDPPKSTTQLVALTGLALGSVGRHLAILLDAGLVLRRRSGRSVLYSLTAAGRTLIDAAAATGGSPAQA</sequence>
<dbReference type="SMART" id="SM00418">
    <property type="entry name" value="HTH_ARSR"/>
    <property type="match status" value="1"/>
</dbReference>